<dbReference type="Gene3D" id="3.40.50.12780">
    <property type="entry name" value="N-terminal domain of ligase-like"/>
    <property type="match status" value="1"/>
</dbReference>
<sequence length="1004" mass="109698">MSGTFANISLEETLSSSAFSFGPQAQAPFQTVTSAFFHHVQTHPDVVAARDLSVQPPREMTYGELARRAATLAHKLRQLGVGPGCRVPLVVKRSADMLVGIVSTLMCGAQYVPLDGGVVPDSTLRFVLEQTGGSTVLVMRSTQHRLVGSNVQNVVAIDDISAEEALYEMYTMPQDLATPDGGCYVIYTSGTTGTPKGVDVTHRNVTNLICLGPGNLGITTGSRVGQILNISFDMAAWEMLGCLCNGGTLILRGSDWRQALAQMDVLICTPSILAKYDPKEFPSIRTVATAGEPSSQRLADTWASHGRYYNCCGPTETTIVNTMHLHVPCEPLSIGKPTPNNNVYILDDDCRQVAVGETGVMWAGGLGVTAGYVGLPEKTAEKYKVDPFLQDGSMMYNTGDLCRWREDGNVDILGRCDDQIKIKGFRVELDGVTSSMNSCAEVYRAAALLVGGEIHGFVAPQTCNLEVLREHVRGKQPYYAIPTQFHFLDSLPLTANGKIDKKALKALATAPAENVIPVLDDLKKPTLPTVHQNMPSTSVLSMTEVASSSSSVTVADEKMDLEAAVPEKRLGRPYRGVWYRVLIVYRLLLTLVGLINIAAVLVLCFAGFKRQWLGIITAINLTTAVLVRQELVINSLYAIICSVPRSWPLWIRKRCAHIYHLGGVHSGAAIFAGLWLFGTNIADEVCMFTENCPNWGYQSLASRIVSWMLSHMFILMFVLAWPSIRKRHHDIFEKTHRFAGWTMLGLFWVQTVLALNDNKPSAQTLGGACVRSPAFWLLAVATLSIASSWMFLRKVPVEAEVLSDHAVRLHFDYTVPVNGSFTRISHKPLIEWHSFATIPAPQAVDGRKKGYSLVVSNAGDWTRSCINSPPKHIWVRGLPTCGVMRIATLFNRVVLIATGSGIGPVLGHIQEQGSCATQLIWSTSKPEETFGKGLCATIKEKVPDAVIHDTKTMGRPDLVKMGYNMAKQFNAEAVIIIANEKITKKVVYGLETRGVSAFGAIWDS</sequence>
<organism evidence="3 4">
    <name type="scientific">Plectosphaerella plurivora</name>
    <dbReference type="NCBI Taxonomy" id="936078"/>
    <lineage>
        <taxon>Eukaryota</taxon>
        <taxon>Fungi</taxon>
        <taxon>Dikarya</taxon>
        <taxon>Ascomycota</taxon>
        <taxon>Pezizomycotina</taxon>
        <taxon>Sordariomycetes</taxon>
        <taxon>Hypocreomycetidae</taxon>
        <taxon>Glomerellales</taxon>
        <taxon>Plectosphaerellaceae</taxon>
        <taxon>Plectosphaerella</taxon>
    </lineage>
</organism>
<dbReference type="InterPro" id="IPR045851">
    <property type="entry name" value="AMP-bd_C_sf"/>
</dbReference>
<protein>
    <submittedName>
        <fullName evidence="3">AMP-binding enzyme</fullName>
    </submittedName>
</protein>
<dbReference type="PANTHER" id="PTHR33927">
    <property type="entry name" value="TRANSMEMBRANE PROTEIN"/>
    <property type="match status" value="1"/>
</dbReference>
<dbReference type="InterPro" id="IPR020845">
    <property type="entry name" value="AMP-binding_CS"/>
</dbReference>
<feature type="transmembrane region" description="Helical" evidence="1">
    <location>
        <begin position="577"/>
        <end position="605"/>
    </location>
</feature>
<keyword evidence="4" id="KW-1185">Reference proteome</keyword>
<feature type="transmembrane region" description="Helical" evidence="1">
    <location>
        <begin position="775"/>
        <end position="792"/>
    </location>
</feature>
<dbReference type="InterPro" id="IPR042099">
    <property type="entry name" value="ANL_N_sf"/>
</dbReference>
<dbReference type="InterPro" id="IPR000873">
    <property type="entry name" value="AMP-dep_synth/lig_dom"/>
</dbReference>
<dbReference type="OrthoDB" id="3142841at2759"/>
<evidence type="ECO:0000256" key="1">
    <source>
        <dbReference type="SAM" id="Phobius"/>
    </source>
</evidence>
<dbReference type="InterPro" id="IPR052979">
    <property type="entry name" value="Adenylate-forming_domain"/>
</dbReference>
<dbReference type="Proteomes" id="UP000770015">
    <property type="component" value="Unassembled WGS sequence"/>
</dbReference>
<gene>
    <name evidence="3" type="ORF">F5X68DRAFT_172902</name>
</gene>
<evidence type="ECO:0000313" key="3">
    <source>
        <dbReference type="EMBL" id="KAH6679910.1"/>
    </source>
</evidence>
<feature type="domain" description="AMP-dependent synthetase/ligase" evidence="2">
    <location>
        <begin position="36"/>
        <end position="372"/>
    </location>
</feature>
<comment type="caution">
    <text evidence="3">The sequence shown here is derived from an EMBL/GenBank/DDBJ whole genome shotgun (WGS) entry which is preliminary data.</text>
</comment>
<name>A0A9P8V7A2_9PEZI</name>
<dbReference type="InterPro" id="IPR023298">
    <property type="entry name" value="ATPase_P-typ_TM_dom_sf"/>
</dbReference>
<feature type="transmembrane region" description="Helical" evidence="1">
    <location>
        <begin position="704"/>
        <end position="724"/>
    </location>
</feature>
<dbReference type="SUPFAM" id="SSF56801">
    <property type="entry name" value="Acetyl-CoA synthetase-like"/>
    <property type="match status" value="1"/>
</dbReference>
<accession>A0A9P8V7A2</accession>
<dbReference type="SUPFAM" id="SSF81665">
    <property type="entry name" value="Calcium ATPase, transmembrane domain M"/>
    <property type="match status" value="1"/>
</dbReference>
<dbReference type="PANTHER" id="PTHR33927:SF5">
    <property type="entry name" value="ENZYME, PUTATIVE (AFU_ORTHOLOGUE AFUA_8G01222)-RELATED"/>
    <property type="match status" value="1"/>
</dbReference>
<dbReference type="Gene3D" id="3.30.300.30">
    <property type="match status" value="1"/>
</dbReference>
<proteinExistence type="predicted"/>
<dbReference type="PROSITE" id="PS00455">
    <property type="entry name" value="AMP_BINDING"/>
    <property type="match status" value="1"/>
</dbReference>
<keyword evidence="1" id="KW-0472">Membrane</keyword>
<dbReference type="EMBL" id="JAGSXJ010000020">
    <property type="protein sequence ID" value="KAH6679910.1"/>
    <property type="molecule type" value="Genomic_DNA"/>
</dbReference>
<feature type="transmembrane region" description="Helical" evidence="1">
    <location>
        <begin position="658"/>
        <end position="678"/>
    </location>
</feature>
<evidence type="ECO:0000313" key="4">
    <source>
        <dbReference type="Proteomes" id="UP000770015"/>
    </source>
</evidence>
<dbReference type="Pfam" id="PF00501">
    <property type="entry name" value="AMP-binding"/>
    <property type="match status" value="1"/>
</dbReference>
<keyword evidence="1" id="KW-1133">Transmembrane helix</keyword>
<feature type="transmembrane region" description="Helical" evidence="1">
    <location>
        <begin position="736"/>
        <end position="755"/>
    </location>
</feature>
<reference evidence="3" key="1">
    <citation type="journal article" date="2021" name="Nat. Commun.">
        <title>Genetic determinants of endophytism in the Arabidopsis root mycobiome.</title>
        <authorList>
            <person name="Mesny F."/>
            <person name="Miyauchi S."/>
            <person name="Thiergart T."/>
            <person name="Pickel B."/>
            <person name="Atanasova L."/>
            <person name="Karlsson M."/>
            <person name="Huettel B."/>
            <person name="Barry K.W."/>
            <person name="Haridas S."/>
            <person name="Chen C."/>
            <person name="Bauer D."/>
            <person name="Andreopoulos W."/>
            <person name="Pangilinan J."/>
            <person name="LaButti K."/>
            <person name="Riley R."/>
            <person name="Lipzen A."/>
            <person name="Clum A."/>
            <person name="Drula E."/>
            <person name="Henrissat B."/>
            <person name="Kohler A."/>
            <person name="Grigoriev I.V."/>
            <person name="Martin F.M."/>
            <person name="Hacquard S."/>
        </authorList>
    </citation>
    <scope>NUCLEOTIDE SEQUENCE</scope>
    <source>
        <strain evidence="3">MPI-SDFR-AT-0117</strain>
    </source>
</reference>
<evidence type="ECO:0000259" key="2">
    <source>
        <dbReference type="Pfam" id="PF00501"/>
    </source>
</evidence>
<dbReference type="AlphaFoldDB" id="A0A9P8V7A2"/>
<keyword evidence="1" id="KW-0812">Transmembrane</keyword>